<dbReference type="AlphaFoldDB" id="A0A0G4ICC5"/>
<feature type="domain" description="EGF-like" evidence="7">
    <location>
        <begin position="713"/>
        <end position="754"/>
    </location>
</feature>
<keyword evidence="2 6" id="KW-0732">Signal</keyword>
<dbReference type="PROSITE" id="PS50026">
    <property type="entry name" value="EGF_3"/>
    <property type="match status" value="2"/>
</dbReference>
<dbReference type="PROSITE" id="PS01186">
    <property type="entry name" value="EGF_2"/>
    <property type="match status" value="2"/>
</dbReference>
<keyword evidence="4" id="KW-1015">Disulfide bond</keyword>
<proteinExistence type="predicted"/>
<evidence type="ECO:0000259" key="7">
    <source>
        <dbReference type="PROSITE" id="PS50026"/>
    </source>
</evidence>
<dbReference type="PhylomeDB" id="A0A0G4ICC5"/>
<gene>
    <name evidence="8" type="ORF">Cvel_2247</name>
</gene>
<evidence type="ECO:0000256" key="2">
    <source>
        <dbReference type="ARBA" id="ARBA00022729"/>
    </source>
</evidence>
<evidence type="ECO:0000313" key="8">
    <source>
        <dbReference type="EMBL" id="CEM54711.1"/>
    </source>
</evidence>
<dbReference type="PANTHER" id="PTHR24039:SF58">
    <property type="entry name" value="EGF-LIKE DOMAIN-CONTAINING PROTEIN"/>
    <property type="match status" value="1"/>
</dbReference>
<dbReference type="CDD" id="cd00054">
    <property type="entry name" value="EGF_CA"/>
    <property type="match status" value="2"/>
</dbReference>
<dbReference type="PROSITE" id="PS00010">
    <property type="entry name" value="ASX_HYDROXYL"/>
    <property type="match status" value="1"/>
</dbReference>
<dbReference type="InterPro" id="IPR049883">
    <property type="entry name" value="NOTCH1_EGF-like"/>
</dbReference>
<evidence type="ECO:0000256" key="1">
    <source>
        <dbReference type="ARBA" id="ARBA00022536"/>
    </source>
</evidence>
<feature type="chain" id="PRO_5005192490" description="EGF-like domain-containing protein" evidence="6">
    <location>
        <begin position="21"/>
        <end position="769"/>
    </location>
</feature>
<evidence type="ECO:0000256" key="4">
    <source>
        <dbReference type="ARBA" id="ARBA00023157"/>
    </source>
</evidence>
<protein>
    <recommendedName>
        <fullName evidence="7">EGF-like domain-containing protein</fullName>
    </recommendedName>
</protein>
<dbReference type="InterPro" id="IPR000152">
    <property type="entry name" value="EGF-type_Asp/Asn_hydroxyl_site"/>
</dbReference>
<dbReference type="VEuPathDB" id="CryptoDB:Cvel_2247"/>
<name>A0A0G4ICC5_9ALVE</name>
<dbReference type="Pfam" id="PF07645">
    <property type="entry name" value="EGF_CA"/>
    <property type="match status" value="1"/>
</dbReference>
<organism evidence="8">
    <name type="scientific">Chromera velia CCMP2878</name>
    <dbReference type="NCBI Taxonomy" id="1169474"/>
    <lineage>
        <taxon>Eukaryota</taxon>
        <taxon>Sar</taxon>
        <taxon>Alveolata</taxon>
        <taxon>Colpodellida</taxon>
        <taxon>Chromeraceae</taxon>
        <taxon>Chromera</taxon>
    </lineage>
</organism>
<dbReference type="InterPro" id="IPR001881">
    <property type="entry name" value="EGF-like_Ca-bd_dom"/>
</dbReference>
<dbReference type="Pfam" id="PF12947">
    <property type="entry name" value="EGF_3"/>
    <property type="match status" value="1"/>
</dbReference>
<evidence type="ECO:0000256" key="6">
    <source>
        <dbReference type="SAM" id="SignalP"/>
    </source>
</evidence>
<keyword evidence="1 5" id="KW-0245">EGF-like domain</keyword>
<dbReference type="Gene3D" id="2.60.120.260">
    <property type="entry name" value="Galactose-binding domain-like"/>
    <property type="match status" value="1"/>
</dbReference>
<dbReference type="Gene3D" id="2.10.25.10">
    <property type="entry name" value="Laminin"/>
    <property type="match status" value="2"/>
</dbReference>
<dbReference type="InterPro" id="IPR024731">
    <property type="entry name" value="NELL2-like_EGF"/>
</dbReference>
<reference evidence="8" key="1">
    <citation type="submission" date="2014-11" db="EMBL/GenBank/DDBJ databases">
        <authorList>
            <person name="Otto D Thomas"/>
            <person name="Naeem Raeece"/>
        </authorList>
    </citation>
    <scope>NUCLEOTIDE SEQUENCE</scope>
</reference>
<comment type="caution">
    <text evidence="5">Lacks conserved residue(s) required for the propagation of feature annotation.</text>
</comment>
<dbReference type="FunFam" id="2.10.25.10:FF:000038">
    <property type="entry name" value="Fibrillin 2"/>
    <property type="match status" value="1"/>
</dbReference>
<dbReference type="InterPro" id="IPR000742">
    <property type="entry name" value="EGF"/>
</dbReference>
<accession>A0A0G4ICC5</accession>
<evidence type="ECO:0000256" key="5">
    <source>
        <dbReference type="PROSITE-ProRule" id="PRU00076"/>
    </source>
</evidence>
<keyword evidence="3" id="KW-0677">Repeat</keyword>
<dbReference type="EMBL" id="CDMZ01005809">
    <property type="protein sequence ID" value="CEM54711.1"/>
    <property type="molecule type" value="Genomic_DNA"/>
</dbReference>
<feature type="domain" description="EGF-like" evidence="7">
    <location>
        <begin position="464"/>
        <end position="505"/>
    </location>
</feature>
<dbReference type="SMART" id="SM00181">
    <property type="entry name" value="EGF"/>
    <property type="match status" value="2"/>
</dbReference>
<dbReference type="SMART" id="SM00179">
    <property type="entry name" value="EGF_CA"/>
    <property type="match status" value="2"/>
</dbReference>
<dbReference type="SUPFAM" id="SSF57196">
    <property type="entry name" value="EGF/Laminin"/>
    <property type="match status" value="1"/>
</dbReference>
<evidence type="ECO:0000256" key="3">
    <source>
        <dbReference type="ARBA" id="ARBA00022737"/>
    </source>
</evidence>
<dbReference type="GO" id="GO:0005509">
    <property type="term" value="F:calcium ion binding"/>
    <property type="evidence" value="ECO:0007669"/>
    <property type="project" value="InterPro"/>
</dbReference>
<sequence length="769" mass="82302">MRDFVLGILLFLSFFHCGESAAYLANQHVQGGACVDCPIGYVNDPGDDSGGSDTTCDGFQIPPADIGAGGTWTKDGCVTYGGHYTLYKDHFTGSCPRRFRAMTNDDWFLNAGVGGGFDADEWPPSGAFDGVGAQTNSQSGFHGSNICGPSTDCNSELILEVPCLMQLNEFSVQGRADLPNLGVTAMEVSGSADGGTTWTALGSFSGQTGWTVNQIRQFSADSTLGWFSRFKFKTVHIQNDGGSVTIADIKLFGNVIGSTTQIPPADIGTANTWTKDTAVTYRDQKTIYTDYAGAVCPGRYRAMASRAWSNDGGDSTFRASEWPVNGAFDRQVGASNAVTGLQFVSVPQSRTSGSANADAEVILQTPCAIGLAAIGFQSRAEAGDASTESPSKVSVYGSTDRSTWVALGGFTGQTGWQGSQTRVFKADPTQGPFNFFKFDLQRTSTTADGHFAVGKIEMHAFNWTADPCSEGTHNCNGSATCQYNFSGFSCVCRPGFVGDGISSCTPMLQIPPADVGYGHTWMKDDTVTMNSLYSTYKDHYGKTCPGRYRAMSNHQWYQMTNSSEIFKNCEFPPSGAFDRRERECSLGGGFTTAALVSGQYVAVTTDADVELVIQTPCRMSLDAFGVVAMGGASGCCRSPERMEIYGSTDNSAWTVLGEFDNQFDWGEAEGRQFYTNGSGQVFDWFKFVIKRVTSEGNADHADFTELQLFTTNLIDLCNDGTSNCHGNATCMNSAGSFTCTCKGGFFGDGISSCAPMMQIPPSDIGQSFS</sequence>
<feature type="signal peptide" evidence="6">
    <location>
        <begin position="1"/>
        <end position="20"/>
    </location>
</feature>
<dbReference type="PANTHER" id="PTHR24039">
    <property type="entry name" value="FIBRILLIN-RELATED"/>
    <property type="match status" value="1"/>
</dbReference>